<keyword evidence="2" id="KW-1185">Reference proteome</keyword>
<reference evidence="1" key="1">
    <citation type="submission" date="2020-12" db="EMBL/GenBank/DDBJ databases">
        <title>Clostridium thailandense sp. nov., a novel acetogenic bacterium isolated from peat land soil in Thailand.</title>
        <authorList>
            <person name="Chaikitkaew S."/>
            <person name="Birkeland N.K."/>
        </authorList>
    </citation>
    <scope>NUCLEOTIDE SEQUENCE</scope>
    <source>
        <strain evidence="1">DSM 17425</strain>
    </source>
</reference>
<evidence type="ECO:0000313" key="2">
    <source>
        <dbReference type="Proteomes" id="UP000622687"/>
    </source>
</evidence>
<comment type="caution">
    <text evidence="1">The sequence shown here is derived from an EMBL/GenBank/DDBJ whole genome shotgun (WGS) entry which is preliminary data.</text>
</comment>
<name>A0A934HWM5_9CLOT</name>
<dbReference type="AlphaFoldDB" id="A0A934HWM5"/>
<accession>A0A934HWM5</accession>
<dbReference type="EMBL" id="JAEEGB010000007">
    <property type="protein sequence ID" value="MBI6872664.1"/>
    <property type="molecule type" value="Genomic_DNA"/>
</dbReference>
<gene>
    <name evidence="1" type="ORF">I6U51_08060</name>
</gene>
<protein>
    <submittedName>
        <fullName evidence="1">Uncharacterized protein</fullName>
    </submittedName>
</protein>
<organism evidence="1 2">
    <name type="scientific">Clostridium aciditolerans</name>
    <dbReference type="NCBI Taxonomy" id="339861"/>
    <lineage>
        <taxon>Bacteria</taxon>
        <taxon>Bacillati</taxon>
        <taxon>Bacillota</taxon>
        <taxon>Clostridia</taxon>
        <taxon>Eubacteriales</taxon>
        <taxon>Clostridiaceae</taxon>
        <taxon>Clostridium</taxon>
    </lineage>
</organism>
<dbReference type="Proteomes" id="UP000622687">
    <property type="component" value="Unassembled WGS sequence"/>
</dbReference>
<sequence length="86" mass="9779">MFSDFKLSITIVPLIKIVIIHYIHVVSISEKANEYHDNEEVTHEIGFAREAVNIVLFTTDGYIVEEGTLGEIFHSILNFCISSNPR</sequence>
<dbReference type="RefSeq" id="WP_211142156.1">
    <property type="nucleotide sequence ID" value="NZ_JAEEGB010000007.1"/>
</dbReference>
<evidence type="ECO:0000313" key="1">
    <source>
        <dbReference type="EMBL" id="MBI6872664.1"/>
    </source>
</evidence>
<proteinExistence type="predicted"/>